<name>A0A2P6SC82_ROSCH</name>
<dbReference type="Proteomes" id="UP000238479">
    <property type="component" value="Chromosome 1"/>
</dbReference>
<reference evidence="1 2" key="1">
    <citation type="journal article" date="2018" name="Nat. Genet.">
        <title>The Rosa genome provides new insights in the design of modern roses.</title>
        <authorList>
            <person name="Bendahmane M."/>
        </authorList>
    </citation>
    <scope>NUCLEOTIDE SEQUENCE [LARGE SCALE GENOMIC DNA]</scope>
    <source>
        <strain evidence="2">cv. Old Blush</strain>
    </source>
</reference>
<proteinExistence type="predicted"/>
<comment type="caution">
    <text evidence="1">The sequence shown here is derived from an EMBL/GenBank/DDBJ whole genome shotgun (WGS) entry which is preliminary data.</text>
</comment>
<dbReference type="Gramene" id="PRQ56276">
    <property type="protein sequence ID" value="PRQ56276"/>
    <property type="gene ID" value="RchiOBHm_Chr1g0333991"/>
</dbReference>
<keyword evidence="2" id="KW-1185">Reference proteome</keyword>
<dbReference type="STRING" id="74649.A0A2P6SC82"/>
<sequence>MHESETEESAVSELRKRLGISVSLPSNGVPVVDELEDRELIELASSLVGERDTTCEHISHIQALRDHWRNCTARFIPLKELGPLLRDYQRQITRRHLENGGSDPELVESGSPGKVAYGFYHIRNVNQLRMDDIPKLLAEYKQLLN</sequence>
<protein>
    <submittedName>
        <fullName evidence="1">Uncharacterized protein</fullName>
    </submittedName>
</protein>
<evidence type="ECO:0000313" key="1">
    <source>
        <dbReference type="EMBL" id="PRQ56276.1"/>
    </source>
</evidence>
<dbReference type="AlphaFoldDB" id="A0A2P6SC82"/>
<organism evidence="1 2">
    <name type="scientific">Rosa chinensis</name>
    <name type="common">China rose</name>
    <dbReference type="NCBI Taxonomy" id="74649"/>
    <lineage>
        <taxon>Eukaryota</taxon>
        <taxon>Viridiplantae</taxon>
        <taxon>Streptophyta</taxon>
        <taxon>Embryophyta</taxon>
        <taxon>Tracheophyta</taxon>
        <taxon>Spermatophyta</taxon>
        <taxon>Magnoliopsida</taxon>
        <taxon>eudicotyledons</taxon>
        <taxon>Gunneridae</taxon>
        <taxon>Pentapetalae</taxon>
        <taxon>rosids</taxon>
        <taxon>fabids</taxon>
        <taxon>Rosales</taxon>
        <taxon>Rosaceae</taxon>
        <taxon>Rosoideae</taxon>
        <taxon>Rosoideae incertae sedis</taxon>
        <taxon>Rosa</taxon>
    </lineage>
</organism>
<accession>A0A2P6SC82</accession>
<gene>
    <name evidence="1" type="ORF">RchiOBHm_Chr1g0333991</name>
</gene>
<dbReference type="EMBL" id="PDCK01000039">
    <property type="protein sequence ID" value="PRQ56276.1"/>
    <property type="molecule type" value="Genomic_DNA"/>
</dbReference>
<evidence type="ECO:0000313" key="2">
    <source>
        <dbReference type="Proteomes" id="UP000238479"/>
    </source>
</evidence>